<dbReference type="SMART" id="SM00707">
    <property type="entry name" value="RPEL"/>
    <property type="match status" value="3"/>
</dbReference>
<evidence type="ECO:0000256" key="2">
    <source>
        <dbReference type="PROSITE-ProRule" id="PRU00401"/>
    </source>
</evidence>
<feature type="repeat" description="RPEL" evidence="2">
    <location>
        <begin position="14"/>
        <end position="39"/>
    </location>
</feature>
<dbReference type="Gene3D" id="6.10.140.2130">
    <property type="match status" value="1"/>
</dbReference>
<feature type="compositionally biased region" description="Basic and acidic residues" evidence="3">
    <location>
        <begin position="101"/>
        <end position="111"/>
    </location>
</feature>
<evidence type="ECO:0000313" key="4">
    <source>
        <dbReference type="EMBL" id="ORE07682.1"/>
    </source>
</evidence>
<feature type="repeat" description="RPEL" evidence="2">
    <location>
        <begin position="50"/>
        <end position="75"/>
    </location>
</feature>
<sequence length="124" mass="14451">MRNNFDSVPENPAKLLEAQLAHRPDIQDLVERNIIKDPKMDAQEKRRVEESLLHKIDHRPTPEELVQHNILKADPTEVAPALQKNQFELERNMIHDSLENKLHERPDRAKLVEQGILTNDETSK</sequence>
<dbReference type="Gene3D" id="6.10.150.10">
    <property type="match status" value="1"/>
</dbReference>
<feature type="region of interest" description="Disordered" evidence="3">
    <location>
        <begin position="101"/>
        <end position="124"/>
    </location>
</feature>
<proteinExistence type="predicted"/>
<evidence type="ECO:0008006" key="5">
    <source>
        <dbReference type="Google" id="ProtNLM"/>
    </source>
</evidence>
<gene>
    <name evidence="4" type="ORF">BCV72DRAFT_241089</name>
</gene>
<organism evidence="4">
    <name type="scientific">Rhizopus microsporus var. microsporus</name>
    <dbReference type="NCBI Taxonomy" id="86635"/>
    <lineage>
        <taxon>Eukaryota</taxon>
        <taxon>Fungi</taxon>
        <taxon>Fungi incertae sedis</taxon>
        <taxon>Mucoromycota</taxon>
        <taxon>Mucoromycotina</taxon>
        <taxon>Mucoromycetes</taxon>
        <taxon>Mucorales</taxon>
        <taxon>Mucorineae</taxon>
        <taxon>Rhizopodaceae</taxon>
        <taxon>Rhizopus</taxon>
    </lineage>
</organism>
<dbReference type="PROSITE" id="PS51073">
    <property type="entry name" value="RPEL"/>
    <property type="match status" value="3"/>
</dbReference>
<dbReference type="Pfam" id="PF02755">
    <property type="entry name" value="RPEL"/>
    <property type="match status" value="2"/>
</dbReference>
<reference evidence="4" key="1">
    <citation type="journal article" date="2016" name="Proc. Natl. Acad. Sci. U.S.A.">
        <title>Lipid metabolic changes in an early divergent fungus govern the establishment of a mutualistic symbiosis with endobacteria.</title>
        <authorList>
            <person name="Lastovetsky O.A."/>
            <person name="Gaspar M.L."/>
            <person name="Mondo S.J."/>
            <person name="LaButti K.M."/>
            <person name="Sandor L."/>
            <person name="Grigoriev I.V."/>
            <person name="Henry S.A."/>
            <person name="Pawlowska T.E."/>
        </authorList>
    </citation>
    <scope>NUCLEOTIDE SEQUENCE [LARGE SCALE GENOMIC DNA]</scope>
    <source>
        <strain evidence="4">ATCC 52814</strain>
    </source>
</reference>
<dbReference type="VEuPathDB" id="FungiDB:BCV72DRAFT_241089"/>
<dbReference type="EMBL" id="KV921900">
    <property type="protein sequence ID" value="ORE07682.1"/>
    <property type="molecule type" value="Genomic_DNA"/>
</dbReference>
<accession>A0A1X0R6Q5</accession>
<evidence type="ECO:0000256" key="1">
    <source>
        <dbReference type="ARBA" id="ARBA00022737"/>
    </source>
</evidence>
<keyword evidence="1" id="KW-0677">Repeat</keyword>
<evidence type="ECO:0000256" key="3">
    <source>
        <dbReference type="SAM" id="MobiDB-lite"/>
    </source>
</evidence>
<dbReference type="Gene3D" id="6.10.140.2040">
    <property type="match status" value="1"/>
</dbReference>
<protein>
    <recommendedName>
        <fullName evidence="5">RPEL repeat protein</fullName>
    </recommendedName>
</protein>
<dbReference type="OrthoDB" id="197676at2759"/>
<dbReference type="InterPro" id="IPR004018">
    <property type="entry name" value="RPEL_repeat"/>
</dbReference>
<feature type="repeat" description="RPEL" evidence="2">
    <location>
        <begin position="96"/>
        <end position="121"/>
    </location>
</feature>
<dbReference type="Proteomes" id="UP000242414">
    <property type="component" value="Unassembled WGS sequence"/>
</dbReference>
<name>A0A1X0R6Q5_RHIZD</name>
<dbReference type="AlphaFoldDB" id="A0A1X0R6Q5"/>